<dbReference type="PANTHER" id="PTHR35476:SF3">
    <property type="entry name" value="SMALL RIBOSOMAL SUBUNIT PROTEIN MS75"/>
    <property type="match status" value="1"/>
</dbReference>
<feature type="region of interest" description="Disordered" evidence="9">
    <location>
        <begin position="33"/>
        <end position="76"/>
    </location>
</feature>
<dbReference type="Pfam" id="PF01210">
    <property type="entry name" value="NAD_Gly3P_dh_N"/>
    <property type="match status" value="1"/>
</dbReference>
<dbReference type="Gramene" id="LPERR01G29480.1">
    <property type="protein sequence ID" value="LPERR01G29480.1"/>
    <property type="gene ID" value="LPERR01G29480"/>
</dbReference>
<dbReference type="Proteomes" id="UP000032180">
    <property type="component" value="Chromosome 1"/>
</dbReference>
<protein>
    <recommendedName>
        <fullName evidence="3">glycerol-3-phosphate dehydrogenase (NAD(+))</fullName>
        <ecNumber evidence="3">1.1.1.8</ecNumber>
    </recommendedName>
</protein>
<reference evidence="13" key="2">
    <citation type="submission" date="2013-12" db="EMBL/GenBank/DDBJ databases">
        <authorList>
            <person name="Yu Y."/>
            <person name="Lee S."/>
            <person name="de Baynast K."/>
            <person name="Wissotski M."/>
            <person name="Liu L."/>
            <person name="Talag J."/>
            <person name="Goicoechea J."/>
            <person name="Angelova A."/>
            <person name="Jetty R."/>
            <person name="Kudrna D."/>
            <person name="Golser W."/>
            <person name="Rivera L."/>
            <person name="Zhang J."/>
            <person name="Wing R."/>
        </authorList>
    </citation>
    <scope>NUCLEOTIDE SEQUENCE</scope>
</reference>
<dbReference type="InterPro" id="IPR006109">
    <property type="entry name" value="G3P_DH_NAD-dep_C"/>
</dbReference>
<evidence type="ECO:0000256" key="1">
    <source>
        <dbReference type="ARBA" id="ARBA00004496"/>
    </source>
</evidence>
<proteinExistence type="inferred from homology"/>
<comment type="catalytic activity">
    <reaction evidence="7">
        <text>sn-glycerol 3-phosphate + NAD(+) = dihydroxyacetone phosphate + NADH + H(+)</text>
        <dbReference type="Rhea" id="RHEA:11092"/>
        <dbReference type="ChEBI" id="CHEBI:15378"/>
        <dbReference type="ChEBI" id="CHEBI:57540"/>
        <dbReference type="ChEBI" id="CHEBI:57597"/>
        <dbReference type="ChEBI" id="CHEBI:57642"/>
        <dbReference type="ChEBI" id="CHEBI:57945"/>
        <dbReference type="EC" id="1.1.1.8"/>
    </reaction>
</comment>
<dbReference type="AlphaFoldDB" id="A0A0D9V6T7"/>
<name>A0A0D9V6T7_9ORYZ</name>
<feature type="compositionally biased region" description="Basic residues" evidence="9">
    <location>
        <begin position="457"/>
        <end position="466"/>
    </location>
</feature>
<reference evidence="12" key="3">
    <citation type="submission" date="2015-04" db="UniProtKB">
        <authorList>
            <consortium name="EnsemblPlants"/>
        </authorList>
    </citation>
    <scope>IDENTIFICATION</scope>
</reference>
<dbReference type="GO" id="GO:0051287">
    <property type="term" value="F:NAD binding"/>
    <property type="evidence" value="ECO:0007669"/>
    <property type="project" value="InterPro"/>
</dbReference>
<dbReference type="GO" id="GO:0141152">
    <property type="term" value="F:glycerol-3-phosphate dehydrogenase (NAD+) activity"/>
    <property type="evidence" value="ECO:0007669"/>
    <property type="project" value="UniProtKB-EC"/>
</dbReference>
<dbReference type="InterPro" id="IPR052851">
    <property type="entry name" value="GCD1_mitochondrial"/>
</dbReference>
<evidence type="ECO:0000256" key="2">
    <source>
        <dbReference type="ARBA" id="ARBA00011009"/>
    </source>
</evidence>
<reference evidence="12 13" key="1">
    <citation type="submission" date="2012-08" db="EMBL/GenBank/DDBJ databases">
        <title>Oryza genome evolution.</title>
        <authorList>
            <person name="Wing R.A."/>
        </authorList>
    </citation>
    <scope>NUCLEOTIDE SEQUENCE</scope>
</reference>
<dbReference type="GO" id="GO:0046168">
    <property type="term" value="P:glycerol-3-phosphate catabolic process"/>
    <property type="evidence" value="ECO:0007669"/>
    <property type="project" value="InterPro"/>
</dbReference>
<evidence type="ECO:0000259" key="10">
    <source>
        <dbReference type="Pfam" id="PF01210"/>
    </source>
</evidence>
<evidence type="ECO:0000313" key="13">
    <source>
        <dbReference type="Proteomes" id="UP000032180"/>
    </source>
</evidence>
<dbReference type="STRING" id="77586.A0A0D9V6T7"/>
<dbReference type="PANTHER" id="PTHR35476">
    <property type="entry name" value="MUCIN-LIKE PROTEIN"/>
    <property type="match status" value="1"/>
</dbReference>
<feature type="region of interest" description="Disordered" evidence="9">
    <location>
        <begin position="454"/>
        <end position="514"/>
    </location>
</feature>
<feature type="domain" description="Glycerol-3-phosphate dehydrogenase NAD-dependent C-terminal" evidence="11">
    <location>
        <begin position="768"/>
        <end position="919"/>
    </location>
</feature>
<keyword evidence="5" id="KW-0560">Oxidoreductase</keyword>
<evidence type="ECO:0000313" key="12">
    <source>
        <dbReference type="EnsemblPlants" id="LPERR01G29480.1"/>
    </source>
</evidence>
<dbReference type="SUPFAM" id="SSF51735">
    <property type="entry name" value="NAD(P)-binding Rossmann-fold domains"/>
    <property type="match status" value="1"/>
</dbReference>
<dbReference type="EC" id="1.1.1.8" evidence="3"/>
<dbReference type="InterPro" id="IPR036291">
    <property type="entry name" value="NAD(P)-bd_dom_sf"/>
</dbReference>
<dbReference type="Gene3D" id="1.10.1040.10">
    <property type="entry name" value="N-(1-d-carboxylethyl)-l-norvaline Dehydrogenase, domain 2"/>
    <property type="match status" value="1"/>
</dbReference>
<sequence>MLALRKTLLHGRLPAPPAAAIASRIPSLLRRLSSSAGDGQGGDDWGSSWSTGITRDHFDGSTEAVGHQVPSQSKPISRELAAVRAMDEEDDILRALDRDNRESKAYVDSWDERMRETCELLKQVREPGSRGAYLKDSEKQEMYRLHKKDPETYTVERLAKDFRVMRQRVHAILWLKEMEEEEERKLGKPLDDSVEILLDSCPEFFNSHDREFHVASLPYKPDFKVMPEGWDGTTRDPDEVLYEISMKEDQTLYEEFVQRLEFNKKKVAGEVKCHKYSRRRPDDGWTYMVEKLGSQTKRGVGGGWKFASLPDGSSRPLNDMEKMYVKRETPKRRRRIMAPYKPPHAGRAREYAIEPSGAAAREATTSLAKPFLIPDQLIPIRHTAVTVASPQSAVSLLYCPSPPVPFHQPTRHLGSHRALYRRNTNSQDEDHHHLAFRRSLFLFASLPPRSRRDLRWRPATRNRRQAGSRSRAVPASDRLGLSGRHEEEAEEAAMGGAEDGVPRGAGANGHGNGAASVEEKLDELRRLLGKADGDTLRIVGVGAGAWGSVFCALMQDAYGHLRDKVQVRIWRRAGRAVDRATAEHLFEVINAREDVLRRLIRRCAYLKYVEGRLGDRVLYADEILRDGFCLNMIDTPLCPLKVVTNLQEAVWDADIVINGLPSTETRDVFGEIGRYWKERITAPIILSLAKGIEASLDPLPRIITPTQMISNATGVPLENILYLGGPNIASEIYNKEYANARICGADKWRKPLAKFLRQPHFIVWDNSDLITHEVMGGLKNVYAIGAGMVAALTNESATSKSVYFALCTSEMIYITHLLEEEPEKLAGPLLADTYVTLLKGRNAWYGQKLAKGELTLEMGDSIKGKGTIQGVSAVDAFYELLSQDSLSVMHPEGNRSVAPVEMCPILKALYKILIKRELPPDSILQAIRDETMYDPRERIEMAQGHSLYRPSLLGQPRVDAKV</sequence>
<dbReference type="GO" id="GO:0005975">
    <property type="term" value="P:carbohydrate metabolic process"/>
    <property type="evidence" value="ECO:0007669"/>
    <property type="project" value="InterPro"/>
</dbReference>
<dbReference type="HOGENOM" id="CLU_307263_0_0_1"/>
<keyword evidence="4" id="KW-0963">Cytoplasm</keyword>
<evidence type="ECO:0000256" key="7">
    <source>
        <dbReference type="ARBA" id="ARBA00048683"/>
    </source>
</evidence>
<dbReference type="FunFam" id="3.40.50.720:FF:000109">
    <property type="entry name" value="Glycerol-3-phosphate dehydrogenase [NAD(+)]"/>
    <property type="match status" value="1"/>
</dbReference>
<evidence type="ECO:0000256" key="3">
    <source>
        <dbReference type="ARBA" id="ARBA00013218"/>
    </source>
</evidence>
<dbReference type="InterPro" id="IPR008927">
    <property type="entry name" value="6-PGluconate_DH-like_C_sf"/>
</dbReference>
<dbReference type="GO" id="GO:0005737">
    <property type="term" value="C:cytoplasm"/>
    <property type="evidence" value="ECO:0007669"/>
    <property type="project" value="UniProtKB-SubCell"/>
</dbReference>
<comment type="function">
    <text evidence="8">May be involved in cell redox homeostasis.</text>
</comment>
<evidence type="ECO:0000256" key="9">
    <source>
        <dbReference type="SAM" id="MobiDB-lite"/>
    </source>
</evidence>
<comment type="subcellular location">
    <subcellularLocation>
        <location evidence="1">Cytoplasm</location>
    </subcellularLocation>
</comment>
<evidence type="ECO:0000256" key="5">
    <source>
        <dbReference type="ARBA" id="ARBA00023002"/>
    </source>
</evidence>
<organism evidence="12 13">
    <name type="scientific">Leersia perrieri</name>
    <dbReference type="NCBI Taxonomy" id="77586"/>
    <lineage>
        <taxon>Eukaryota</taxon>
        <taxon>Viridiplantae</taxon>
        <taxon>Streptophyta</taxon>
        <taxon>Embryophyta</taxon>
        <taxon>Tracheophyta</taxon>
        <taxon>Spermatophyta</taxon>
        <taxon>Magnoliopsida</taxon>
        <taxon>Liliopsida</taxon>
        <taxon>Poales</taxon>
        <taxon>Poaceae</taxon>
        <taxon>BOP clade</taxon>
        <taxon>Oryzoideae</taxon>
        <taxon>Oryzeae</taxon>
        <taxon>Oryzinae</taxon>
        <taxon>Leersia</taxon>
    </lineage>
</organism>
<accession>A0A0D9V6T7</accession>
<evidence type="ECO:0000259" key="11">
    <source>
        <dbReference type="Pfam" id="PF07479"/>
    </source>
</evidence>
<dbReference type="InterPro" id="IPR011128">
    <property type="entry name" value="G3P_DH_NAD-dep_N"/>
</dbReference>
<dbReference type="Pfam" id="PF12824">
    <property type="entry name" value="MRP-L20"/>
    <property type="match status" value="1"/>
</dbReference>
<feature type="domain" description="Glycerol-3-phosphate dehydrogenase NAD-dependent N-terminal" evidence="10">
    <location>
        <begin position="640"/>
        <end position="742"/>
    </location>
</feature>
<evidence type="ECO:0000256" key="4">
    <source>
        <dbReference type="ARBA" id="ARBA00022490"/>
    </source>
</evidence>
<dbReference type="SUPFAM" id="SSF48179">
    <property type="entry name" value="6-phosphogluconate dehydrogenase C-terminal domain-like"/>
    <property type="match status" value="1"/>
</dbReference>
<dbReference type="eggNOG" id="KOG2711">
    <property type="taxonomic scope" value="Eukaryota"/>
</dbReference>
<dbReference type="FunFam" id="1.10.1040.10:FF:000012">
    <property type="entry name" value="Glycerol-3-phosphate dehydrogenase [NAD(+)]"/>
    <property type="match status" value="1"/>
</dbReference>
<dbReference type="EnsemblPlants" id="LPERR01G29480.1">
    <property type="protein sequence ID" value="LPERR01G29480.1"/>
    <property type="gene ID" value="LPERR01G29480"/>
</dbReference>
<keyword evidence="6" id="KW-0520">NAD</keyword>
<dbReference type="Pfam" id="PF07479">
    <property type="entry name" value="NAD_Gly3P_dh_C"/>
    <property type="match status" value="1"/>
</dbReference>
<keyword evidence="13" id="KW-1185">Reference proteome</keyword>
<dbReference type="InterPro" id="IPR013328">
    <property type="entry name" value="6PGD_dom2"/>
</dbReference>
<evidence type="ECO:0000256" key="8">
    <source>
        <dbReference type="ARBA" id="ARBA00055926"/>
    </source>
</evidence>
<evidence type="ECO:0000256" key="6">
    <source>
        <dbReference type="ARBA" id="ARBA00023027"/>
    </source>
</evidence>
<dbReference type="Gene3D" id="3.40.50.720">
    <property type="entry name" value="NAD(P)-binding Rossmann-like Domain"/>
    <property type="match status" value="1"/>
</dbReference>
<comment type="similarity">
    <text evidence="2">Belongs to the NAD-dependent glycerol-3-phosphate dehydrogenase family.</text>
</comment>